<name>A0A7D5HFB2_9PSED</name>
<sequence>MNLYIVGDSHTLALSRGLEQLKEAGQVDERIARVDAKFLYPGYRVGTEFYQRTEDVIKFKGVKLKNKLKALTGRRHIAKQYGDPVFAFSSGFYHRGLIETMLREGILPWHVLPDVQGVRRISMGETKALVHGFNEYLFRFFKDLQDLGIRFFLVAPPGPRLDDRVGAIAPALHGHLALDPLFRTIVQQWYDDNDIPYLSAPLSTLNSDHSLRAEYYERLNGDDHHASTEYGRLMSALIIQKAVELYGEGRRVPDRLAEGVVG</sequence>
<dbReference type="KEGG" id="pez:HWQ56_20830"/>
<evidence type="ECO:0008006" key="3">
    <source>
        <dbReference type="Google" id="ProtNLM"/>
    </source>
</evidence>
<gene>
    <name evidence="1" type="ORF">HWQ56_20830</name>
</gene>
<reference evidence="1 2" key="1">
    <citation type="submission" date="2020-06" db="EMBL/GenBank/DDBJ databases">
        <title>Pseudomonas eucalypticola sp. nov., an endophyte of Eucalyptus dunnii leaves with biocontrol ability of eucalyptus leaf blight.</title>
        <authorList>
            <person name="Liu Y."/>
            <person name="Song Z."/>
            <person name="Zeng H."/>
            <person name="Lu M."/>
            <person name="Wang X."/>
            <person name="Lian X."/>
            <person name="Zhang Q."/>
        </authorList>
    </citation>
    <scope>NUCLEOTIDE SEQUENCE [LARGE SCALE GENOMIC DNA]</scope>
    <source>
        <strain evidence="1 2">NP-1</strain>
    </source>
</reference>
<keyword evidence="2" id="KW-1185">Reference proteome</keyword>
<proteinExistence type="predicted"/>
<dbReference type="Proteomes" id="UP000509568">
    <property type="component" value="Chromosome"/>
</dbReference>
<dbReference type="EMBL" id="CP056030">
    <property type="protein sequence ID" value="QKZ06090.1"/>
    <property type="molecule type" value="Genomic_DNA"/>
</dbReference>
<evidence type="ECO:0000313" key="2">
    <source>
        <dbReference type="Proteomes" id="UP000509568"/>
    </source>
</evidence>
<evidence type="ECO:0000313" key="1">
    <source>
        <dbReference type="EMBL" id="QKZ06090.1"/>
    </source>
</evidence>
<protein>
    <recommendedName>
        <fullName evidence="3">SGNH/GDSL hydrolase family protein</fullName>
    </recommendedName>
</protein>
<dbReference type="AlphaFoldDB" id="A0A7D5HFB2"/>
<dbReference type="RefSeq" id="WP_176571680.1">
    <property type="nucleotide sequence ID" value="NZ_CP056030.1"/>
</dbReference>
<organism evidence="1 2">
    <name type="scientific">Pseudomonas eucalypticola</name>
    <dbReference type="NCBI Taxonomy" id="2599595"/>
    <lineage>
        <taxon>Bacteria</taxon>
        <taxon>Pseudomonadati</taxon>
        <taxon>Pseudomonadota</taxon>
        <taxon>Gammaproteobacteria</taxon>
        <taxon>Pseudomonadales</taxon>
        <taxon>Pseudomonadaceae</taxon>
        <taxon>Pseudomonas</taxon>
    </lineage>
</organism>
<accession>A0A7D5HFB2</accession>